<feature type="transmembrane region" description="Helical" evidence="7">
    <location>
        <begin position="178"/>
        <end position="198"/>
    </location>
</feature>
<sequence length="506" mass="50835">MSVVHPVLHGVDDAALAPDIARVSILGGHTQLDVGLPAQIPIAALLPSLIAQIQSRNPLPDRPVSPDVDDDDELIGALPDPRHWTLAPLGCDPLPTGETLFDAGVRDGDLLALRPVRVGDSPVLFDDVVDALAELSTARFGAWSSRAAAQVGYAVALAASSLAALALVVGHFTPDRPWWPALLGAPVTTALLVSAALVHRYRSDSATVAVLSWAALIFAAAGGAAVSPANASATTVVLSAASVLVVAAVSYRAFGCSPTVHSAVTTATIVVGSAALCQVFVGSVAAVAAVVAAVGVATVFAAPRATSVLAKLPLPTVPTAGDPIDADDDVAPPAIDGIGAVGAVTLPEVDSLAARAGVAQAYLTGISVGGAVVAAGGAVIAASPWSGFDARGCGYAGVIAAVLVLRGRSHTDLTQACALILSGAATVVAMLAGLLCTAPPTSTLALFGCAAALFGAAMVFGVVAPQHDFSPVARRFAELVEYALVVTIVPLLLWLLDLYQIVRSLR</sequence>
<dbReference type="Pfam" id="PF19053">
    <property type="entry name" value="EccD"/>
    <property type="match status" value="1"/>
</dbReference>
<dbReference type="Pfam" id="PF08817">
    <property type="entry name" value="YukD"/>
    <property type="match status" value="1"/>
</dbReference>
<dbReference type="RefSeq" id="WP_170194890.1">
    <property type="nucleotide sequence ID" value="NZ_JABBNB010000013.1"/>
</dbReference>
<evidence type="ECO:0000256" key="4">
    <source>
        <dbReference type="ARBA" id="ARBA00022692"/>
    </source>
</evidence>
<feature type="transmembrane region" description="Helical" evidence="7">
    <location>
        <begin position="151"/>
        <end position="172"/>
    </location>
</feature>
<accession>A0A848L1J5</accession>
<feature type="transmembrane region" description="Helical" evidence="7">
    <location>
        <begin position="231"/>
        <end position="251"/>
    </location>
</feature>
<evidence type="ECO:0000256" key="5">
    <source>
        <dbReference type="ARBA" id="ARBA00022989"/>
    </source>
</evidence>
<feature type="transmembrane region" description="Helical" evidence="7">
    <location>
        <begin position="444"/>
        <end position="464"/>
    </location>
</feature>
<name>A0A848L1J5_9ACTN</name>
<dbReference type="InterPro" id="IPR024962">
    <property type="entry name" value="YukD-like"/>
</dbReference>
<dbReference type="EMBL" id="JABBNB010000013">
    <property type="protein sequence ID" value="NMO02391.1"/>
    <property type="molecule type" value="Genomic_DNA"/>
</dbReference>
<dbReference type="GO" id="GO:0005886">
    <property type="term" value="C:plasma membrane"/>
    <property type="evidence" value="ECO:0007669"/>
    <property type="project" value="UniProtKB-SubCell"/>
</dbReference>
<protein>
    <submittedName>
        <fullName evidence="9">Type VII secretion integral membrane protein EccD</fullName>
    </submittedName>
</protein>
<evidence type="ECO:0000256" key="6">
    <source>
        <dbReference type="ARBA" id="ARBA00023136"/>
    </source>
</evidence>
<gene>
    <name evidence="9" type="primary">eccD</name>
    <name evidence="9" type="ORF">HH308_14325</name>
</gene>
<evidence type="ECO:0000256" key="7">
    <source>
        <dbReference type="SAM" id="Phobius"/>
    </source>
</evidence>
<dbReference type="Gene3D" id="3.10.20.90">
    <property type="entry name" value="Phosphatidylinositol 3-kinase Catalytic Subunit, Chain A, domain 1"/>
    <property type="match status" value="1"/>
</dbReference>
<keyword evidence="10" id="KW-1185">Reference proteome</keyword>
<keyword evidence="4 7" id="KW-0812">Transmembrane</keyword>
<comment type="similarity">
    <text evidence="2">Belongs to the EccD/Snm4 family.</text>
</comment>
<evidence type="ECO:0000256" key="1">
    <source>
        <dbReference type="ARBA" id="ARBA00004651"/>
    </source>
</evidence>
<keyword evidence="6 7" id="KW-0472">Membrane</keyword>
<feature type="transmembrane region" description="Helical" evidence="7">
    <location>
        <begin position="361"/>
        <end position="382"/>
    </location>
</feature>
<feature type="transmembrane region" description="Helical" evidence="7">
    <location>
        <begin position="287"/>
        <end position="305"/>
    </location>
</feature>
<dbReference type="NCBIfam" id="TIGR03920">
    <property type="entry name" value="T7SS_EccD"/>
    <property type="match status" value="1"/>
</dbReference>
<dbReference type="PIRSF" id="PIRSF017804">
    <property type="entry name" value="Secretion_EccD1"/>
    <property type="match status" value="1"/>
</dbReference>
<organism evidence="9 10">
    <name type="scientific">Gordonia asplenii</name>
    <dbReference type="NCBI Taxonomy" id="2725283"/>
    <lineage>
        <taxon>Bacteria</taxon>
        <taxon>Bacillati</taxon>
        <taxon>Actinomycetota</taxon>
        <taxon>Actinomycetes</taxon>
        <taxon>Mycobacteriales</taxon>
        <taxon>Gordoniaceae</taxon>
        <taxon>Gordonia</taxon>
    </lineage>
</organism>
<evidence type="ECO:0000256" key="3">
    <source>
        <dbReference type="ARBA" id="ARBA00022475"/>
    </source>
</evidence>
<feature type="domain" description="EccD-like transmembrane" evidence="8">
    <location>
        <begin position="155"/>
        <end position="505"/>
    </location>
</feature>
<evidence type="ECO:0000313" key="9">
    <source>
        <dbReference type="EMBL" id="NMO02391.1"/>
    </source>
</evidence>
<evidence type="ECO:0000259" key="8">
    <source>
        <dbReference type="Pfam" id="PF19053"/>
    </source>
</evidence>
<evidence type="ECO:0000256" key="2">
    <source>
        <dbReference type="ARBA" id="ARBA00006162"/>
    </source>
</evidence>
<comment type="caution">
    <text evidence="9">The sequence shown here is derived from an EMBL/GenBank/DDBJ whole genome shotgun (WGS) entry which is preliminary data.</text>
</comment>
<keyword evidence="3" id="KW-1003">Cell membrane</keyword>
<reference evidence="9 10" key="1">
    <citation type="submission" date="2020-04" db="EMBL/GenBank/DDBJ databases">
        <title>Gordonia sp. nov. TBRC 11910.</title>
        <authorList>
            <person name="Suriyachadkun C."/>
        </authorList>
    </citation>
    <scope>NUCLEOTIDE SEQUENCE [LARGE SCALE GENOMIC DNA]</scope>
    <source>
        <strain evidence="9 10">TBRC 11910</strain>
    </source>
</reference>
<keyword evidence="5 7" id="KW-1133">Transmembrane helix</keyword>
<dbReference type="InterPro" id="IPR044049">
    <property type="entry name" value="EccD_transm"/>
</dbReference>
<evidence type="ECO:0000313" key="10">
    <source>
        <dbReference type="Proteomes" id="UP000550729"/>
    </source>
</evidence>
<dbReference type="InterPro" id="IPR006707">
    <property type="entry name" value="T7SS_EccD"/>
</dbReference>
<feature type="transmembrane region" description="Helical" evidence="7">
    <location>
        <begin position="476"/>
        <end position="496"/>
    </location>
</feature>
<dbReference type="Proteomes" id="UP000550729">
    <property type="component" value="Unassembled WGS sequence"/>
</dbReference>
<comment type="subcellular location">
    <subcellularLocation>
        <location evidence="1">Cell membrane</location>
        <topology evidence="1">Multi-pass membrane protein</topology>
    </subcellularLocation>
</comment>
<feature type="transmembrane region" description="Helical" evidence="7">
    <location>
        <begin position="263"/>
        <end position="281"/>
    </location>
</feature>
<proteinExistence type="inferred from homology"/>
<feature type="transmembrane region" description="Helical" evidence="7">
    <location>
        <begin position="205"/>
        <end position="225"/>
    </location>
</feature>
<feature type="transmembrane region" description="Helical" evidence="7">
    <location>
        <begin position="417"/>
        <end position="438"/>
    </location>
</feature>
<dbReference type="AlphaFoldDB" id="A0A848L1J5"/>